<proteinExistence type="predicted"/>
<reference evidence="1 2" key="1">
    <citation type="submission" date="2024-08" db="EMBL/GenBank/DDBJ databases">
        <title>Genome mining of Saccharopolyspora cebuensis PGLac3 from Nigerian medicinal plant.</title>
        <authorList>
            <person name="Ezeobiora C.E."/>
            <person name="Igbokwe N.H."/>
            <person name="Amin D.H."/>
            <person name="Mendie U.E."/>
        </authorList>
    </citation>
    <scope>NUCLEOTIDE SEQUENCE [LARGE SCALE GENOMIC DNA]</scope>
    <source>
        <strain evidence="1 2">PGLac3</strain>
    </source>
</reference>
<name>A0ABV4CC05_9PSEU</name>
<protein>
    <recommendedName>
        <fullName evidence="3">SalK</fullName>
    </recommendedName>
</protein>
<sequence length="282" mass="29871">MTMIARQAKDALELVHAMIYFAPEPTAEFDALGLERGLMQYLVGRSAAMGRVGPGAVTATFYNFAPGPIAEVIPRAWSIAAPEDVLAARLRAADVALRRMLGEEVGSTAVVDAADLAERAATGCSPEGKPLYAAHADLDRPAEPHLRLWHAVTLLREFRGDAHLAALQRAGLPGLDALVLHSATGSGFTPAAARKTRGWTEQEWTAAEQRLRERGLVDPDGGVTEQGTALREAVESDTDAMSMGPWEVLGEDGTEVLCATGVRLTKQLLAAGAVPQGLFGRG</sequence>
<dbReference type="RefSeq" id="WP_345362012.1">
    <property type="nucleotide sequence ID" value="NZ_BAABII010000006.1"/>
</dbReference>
<gene>
    <name evidence="1" type="ORF">AB8O55_04465</name>
</gene>
<accession>A0ABV4CC05</accession>
<dbReference type="EMBL" id="JBGEHV010000005">
    <property type="protein sequence ID" value="MEY8038640.1"/>
    <property type="molecule type" value="Genomic_DNA"/>
</dbReference>
<dbReference type="Pfam" id="PF21863">
    <property type="entry name" value="HTH_67"/>
    <property type="match status" value="1"/>
</dbReference>
<evidence type="ECO:0000313" key="1">
    <source>
        <dbReference type="EMBL" id="MEY8038640.1"/>
    </source>
</evidence>
<evidence type="ECO:0008006" key="3">
    <source>
        <dbReference type="Google" id="ProtNLM"/>
    </source>
</evidence>
<comment type="caution">
    <text evidence="1">The sequence shown here is derived from an EMBL/GenBank/DDBJ whole genome shotgun (WGS) entry which is preliminary data.</text>
</comment>
<organism evidence="1 2">
    <name type="scientific">Saccharopolyspora cebuensis</name>
    <dbReference type="NCBI Taxonomy" id="418759"/>
    <lineage>
        <taxon>Bacteria</taxon>
        <taxon>Bacillati</taxon>
        <taxon>Actinomycetota</taxon>
        <taxon>Actinomycetes</taxon>
        <taxon>Pseudonocardiales</taxon>
        <taxon>Pseudonocardiaceae</taxon>
        <taxon>Saccharopolyspora</taxon>
    </lineage>
</organism>
<dbReference type="InterPro" id="IPR054058">
    <property type="entry name" value="HTH_67"/>
</dbReference>
<keyword evidence="2" id="KW-1185">Reference proteome</keyword>
<dbReference type="Proteomes" id="UP001564626">
    <property type="component" value="Unassembled WGS sequence"/>
</dbReference>
<dbReference type="NCBIfam" id="NF047719">
    <property type="entry name" value="SCO6745_fam_HTH"/>
    <property type="match status" value="1"/>
</dbReference>
<evidence type="ECO:0000313" key="2">
    <source>
        <dbReference type="Proteomes" id="UP001564626"/>
    </source>
</evidence>